<dbReference type="EMBL" id="CAJPEV010000334">
    <property type="protein sequence ID" value="CAG0884143.1"/>
    <property type="molecule type" value="Genomic_DNA"/>
</dbReference>
<feature type="compositionally biased region" description="Basic and acidic residues" evidence="1">
    <location>
        <begin position="440"/>
        <end position="472"/>
    </location>
</feature>
<keyword evidence="3" id="KW-1185">Reference proteome</keyword>
<gene>
    <name evidence="2" type="ORF">DSTB1V02_LOCUS2854</name>
</gene>
<dbReference type="InterPro" id="IPR039947">
    <property type="entry name" value="NCoA-4"/>
</dbReference>
<accession>A0A7R9A4F0</accession>
<dbReference type="PANTHER" id="PTHR17085:SF3">
    <property type="entry name" value="NUCLEAR RECEPTOR COACTIVATOR 4"/>
    <property type="match status" value="1"/>
</dbReference>
<feature type="region of interest" description="Disordered" evidence="1">
    <location>
        <begin position="439"/>
        <end position="473"/>
    </location>
</feature>
<sequence>MWASVVKLQEKLKVYAGLRNNLELQAQEEKDKVRKVFEEQGQALRNRERQLLRQVDVLTAHQMSLYLVHHATLHQLLGSAKTAQIAMASVEDPSKHNQLAALKEKIIESLNQLPNEVNHAPPLMSSYDSSALMEAIQGFGRIQSTAIFPRLDGKASLLLPFSHEEYNEVPEDLLQSKPLMGTPSMIRFSFPRPSSLEKHQWLLNTNCFQKETEKKGEKTGKSGDLEHWLAQLKHTPEADEEPESDFVNIHRDSEPSESIEVISTSEVPSIPNSTKGYACNCASPPEEVEIENLDTINCLQESSECAILHSFCQNLGEKCNKLEECCMGEERHCIRQALSKKTHDIWLLKTQERCVELPASGKDFRVKLEALQKDGSHSWLLRRSLRETQEMKSDAQVVQEAAAKPNLNNWLLRPGAPQCEVRCVNDTKKERNAEWSWRLTGKDEAEQDEAKGDDAKEGEAKQEEVKQGDAKEGMVVQLAMKDMLRSYMQSRGNRNWLKGGPVKPISASPIRVWLLSQQI</sequence>
<dbReference type="OrthoDB" id="6334544at2759"/>
<evidence type="ECO:0000313" key="2">
    <source>
        <dbReference type="EMBL" id="CAD7242913.1"/>
    </source>
</evidence>
<dbReference type="Proteomes" id="UP000677054">
    <property type="component" value="Unassembled WGS sequence"/>
</dbReference>
<evidence type="ECO:0008006" key="4">
    <source>
        <dbReference type="Google" id="ProtNLM"/>
    </source>
</evidence>
<organism evidence="2">
    <name type="scientific">Darwinula stevensoni</name>
    <dbReference type="NCBI Taxonomy" id="69355"/>
    <lineage>
        <taxon>Eukaryota</taxon>
        <taxon>Metazoa</taxon>
        <taxon>Ecdysozoa</taxon>
        <taxon>Arthropoda</taxon>
        <taxon>Crustacea</taxon>
        <taxon>Oligostraca</taxon>
        <taxon>Ostracoda</taxon>
        <taxon>Podocopa</taxon>
        <taxon>Podocopida</taxon>
        <taxon>Darwinulocopina</taxon>
        <taxon>Darwinuloidea</taxon>
        <taxon>Darwinulidae</taxon>
        <taxon>Darwinula</taxon>
    </lineage>
</organism>
<dbReference type="EMBL" id="LR899851">
    <property type="protein sequence ID" value="CAD7242913.1"/>
    <property type="molecule type" value="Genomic_DNA"/>
</dbReference>
<dbReference type="GO" id="GO:0006879">
    <property type="term" value="P:intracellular iron ion homeostasis"/>
    <property type="evidence" value="ECO:0007669"/>
    <property type="project" value="InterPro"/>
</dbReference>
<proteinExistence type="predicted"/>
<protein>
    <recommendedName>
        <fullName evidence="4">Nuclear receptor coactivator 4</fullName>
    </recommendedName>
</protein>
<name>A0A7R9A4F0_9CRUS</name>
<evidence type="ECO:0000256" key="1">
    <source>
        <dbReference type="SAM" id="MobiDB-lite"/>
    </source>
</evidence>
<dbReference type="PANTHER" id="PTHR17085">
    <property type="entry name" value="NUCLEAR RECEPTOR COACTIVATOR 4"/>
    <property type="match status" value="1"/>
</dbReference>
<evidence type="ECO:0000313" key="3">
    <source>
        <dbReference type="Proteomes" id="UP000677054"/>
    </source>
</evidence>
<dbReference type="AlphaFoldDB" id="A0A7R9A4F0"/>
<dbReference type="GO" id="GO:0009725">
    <property type="term" value="P:response to hormone"/>
    <property type="evidence" value="ECO:0007669"/>
    <property type="project" value="TreeGrafter"/>
</dbReference>
<dbReference type="GO" id="GO:0003713">
    <property type="term" value="F:transcription coactivator activity"/>
    <property type="evidence" value="ECO:0007669"/>
    <property type="project" value="InterPro"/>
</dbReference>
<reference evidence="2" key="1">
    <citation type="submission" date="2020-11" db="EMBL/GenBank/DDBJ databases">
        <authorList>
            <person name="Tran Van P."/>
        </authorList>
    </citation>
    <scope>NUCLEOTIDE SEQUENCE</scope>
</reference>